<keyword evidence="4 9" id="KW-1003">Cell membrane</keyword>
<proteinExistence type="inferred from homology"/>
<gene>
    <name evidence="9 10" type="primary">cobD</name>
    <name evidence="10" type="ORF">KDM92_03180</name>
</gene>
<protein>
    <recommendedName>
        <fullName evidence="9">Cobalamin biosynthesis protein CobD</fullName>
    </recommendedName>
</protein>
<comment type="caution">
    <text evidence="10">The sequence shown here is derived from an EMBL/GenBank/DDBJ whole genome shotgun (WGS) entry which is preliminary data.</text>
</comment>
<evidence type="ECO:0000256" key="3">
    <source>
        <dbReference type="ARBA" id="ARBA00006263"/>
    </source>
</evidence>
<evidence type="ECO:0000256" key="9">
    <source>
        <dbReference type="HAMAP-Rule" id="MF_00024"/>
    </source>
</evidence>
<evidence type="ECO:0000256" key="7">
    <source>
        <dbReference type="ARBA" id="ARBA00022989"/>
    </source>
</evidence>
<dbReference type="GO" id="GO:0048472">
    <property type="term" value="F:threonine-phosphate decarboxylase activity"/>
    <property type="evidence" value="ECO:0007669"/>
    <property type="project" value="InterPro"/>
</dbReference>
<reference evidence="10 11" key="1">
    <citation type="submission" date="2021-04" db="EMBL/GenBank/DDBJ databases">
        <title>novel species isolated from subtropical streams in China.</title>
        <authorList>
            <person name="Lu H."/>
        </authorList>
    </citation>
    <scope>NUCLEOTIDE SEQUENCE [LARGE SCALE GENOMIC DNA]</scope>
    <source>
        <strain evidence="10 11">BYS107W</strain>
    </source>
</reference>
<feature type="transmembrane region" description="Helical" evidence="9">
    <location>
        <begin position="98"/>
        <end position="115"/>
    </location>
</feature>
<feature type="transmembrane region" description="Helical" evidence="9">
    <location>
        <begin position="178"/>
        <end position="199"/>
    </location>
</feature>
<sequence>MLLHLNSQPEFVQVIALSLLVGCLIDRYLGEPKSSWHPVVWIGQYLHFFGKLIAPIAVNGKFESFSASQKLRAYCFGAFFWLLAATVLVFLANEVEQVLSRFAWYWQALCFGILLKPLFSWRMLRDEVVAVESALTSSLDAGRLQLARLVSRDVQYLSEIEVRESAIETLTENLNDSVISALLWFVLAGLPGILLYRFANTADAMWGYRGEHGGRVWTWAGKWAARADDVLSWPGARLTALLMFVGSARLPSAALWRESSATTSPNGGWPMGAIALILNIRLTKPSVYVLHANGANVNAQHIGQAIVVCERTILAWFALVVLMLLALYFLMSR</sequence>
<evidence type="ECO:0000256" key="4">
    <source>
        <dbReference type="ARBA" id="ARBA00022475"/>
    </source>
</evidence>
<feature type="transmembrane region" description="Helical" evidence="9">
    <location>
        <begin position="12"/>
        <end position="29"/>
    </location>
</feature>
<organism evidence="10 11">
    <name type="scientific">Undibacterium baiyunense</name>
    <dbReference type="NCBI Taxonomy" id="2828731"/>
    <lineage>
        <taxon>Bacteria</taxon>
        <taxon>Pseudomonadati</taxon>
        <taxon>Pseudomonadota</taxon>
        <taxon>Betaproteobacteria</taxon>
        <taxon>Burkholderiales</taxon>
        <taxon>Oxalobacteraceae</taxon>
        <taxon>Undibacterium</taxon>
    </lineage>
</organism>
<evidence type="ECO:0000256" key="2">
    <source>
        <dbReference type="ARBA" id="ARBA00004953"/>
    </source>
</evidence>
<keyword evidence="6 9" id="KW-0812">Transmembrane</keyword>
<dbReference type="Proteomes" id="UP000680158">
    <property type="component" value="Unassembled WGS sequence"/>
</dbReference>
<feature type="transmembrane region" description="Helical" evidence="9">
    <location>
        <begin position="41"/>
        <end position="59"/>
    </location>
</feature>
<dbReference type="Pfam" id="PF03186">
    <property type="entry name" value="CobD_Cbib"/>
    <property type="match status" value="1"/>
</dbReference>
<accession>A0A941DBD9</accession>
<dbReference type="GO" id="GO:0005886">
    <property type="term" value="C:plasma membrane"/>
    <property type="evidence" value="ECO:0007669"/>
    <property type="project" value="UniProtKB-SubCell"/>
</dbReference>
<evidence type="ECO:0000256" key="8">
    <source>
        <dbReference type="ARBA" id="ARBA00023136"/>
    </source>
</evidence>
<comment type="pathway">
    <text evidence="2 9">Cofactor biosynthesis; adenosylcobalamin biosynthesis.</text>
</comment>
<keyword evidence="8 9" id="KW-0472">Membrane</keyword>
<keyword evidence="7 9" id="KW-1133">Transmembrane helix</keyword>
<dbReference type="GO" id="GO:0009236">
    <property type="term" value="P:cobalamin biosynthetic process"/>
    <property type="evidence" value="ECO:0007669"/>
    <property type="project" value="UniProtKB-UniRule"/>
</dbReference>
<dbReference type="HAMAP" id="MF_00024">
    <property type="entry name" value="CobD_CbiB"/>
    <property type="match status" value="1"/>
</dbReference>
<dbReference type="EMBL" id="JAGSPM010000001">
    <property type="protein sequence ID" value="MBR7745569.1"/>
    <property type="molecule type" value="Genomic_DNA"/>
</dbReference>
<keyword evidence="5 9" id="KW-0169">Cobalamin biosynthesis</keyword>
<dbReference type="RefSeq" id="WP_212682944.1">
    <property type="nucleotide sequence ID" value="NZ_JAGSPM010000001.1"/>
</dbReference>
<evidence type="ECO:0000256" key="1">
    <source>
        <dbReference type="ARBA" id="ARBA00004651"/>
    </source>
</evidence>
<evidence type="ECO:0000313" key="10">
    <source>
        <dbReference type="EMBL" id="MBR7745569.1"/>
    </source>
</evidence>
<dbReference type="NCBIfam" id="TIGR00380">
    <property type="entry name" value="cobal_cbiB"/>
    <property type="match status" value="1"/>
</dbReference>
<dbReference type="PANTHER" id="PTHR34308">
    <property type="entry name" value="COBALAMIN BIOSYNTHESIS PROTEIN CBIB"/>
    <property type="match status" value="1"/>
</dbReference>
<evidence type="ECO:0000256" key="6">
    <source>
        <dbReference type="ARBA" id="ARBA00022692"/>
    </source>
</evidence>
<keyword evidence="11" id="KW-1185">Reference proteome</keyword>
<evidence type="ECO:0000256" key="5">
    <source>
        <dbReference type="ARBA" id="ARBA00022573"/>
    </source>
</evidence>
<comment type="function">
    <text evidence="9">Converts cobyric acid to cobinamide by the addition of aminopropanol on the F carboxylic group.</text>
</comment>
<feature type="transmembrane region" description="Helical" evidence="9">
    <location>
        <begin position="313"/>
        <end position="331"/>
    </location>
</feature>
<name>A0A941DBD9_9BURK</name>
<dbReference type="InterPro" id="IPR004485">
    <property type="entry name" value="Cobalamin_biosynth_CobD/CbiB"/>
</dbReference>
<dbReference type="PANTHER" id="PTHR34308:SF1">
    <property type="entry name" value="COBALAMIN BIOSYNTHESIS PROTEIN CBIB"/>
    <property type="match status" value="1"/>
</dbReference>
<comment type="subcellular location">
    <subcellularLocation>
        <location evidence="1 9">Cell membrane</location>
        <topology evidence="1 9">Multi-pass membrane protein</topology>
    </subcellularLocation>
</comment>
<dbReference type="GO" id="GO:0015420">
    <property type="term" value="F:ABC-type vitamin B12 transporter activity"/>
    <property type="evidence" value="ECO:0007669"/>
    <property type="project" value="UniProtKB-UniRule"/>
</dbReference>
<comment type="similarity">
    <text evidence="3 9">Belongs to the CobD/CbiB family.</text>
</comment>
<dbReference type="AlphaFoldDB" id="A0A941DBD9"/>
<feature type="transmembrane region" description="Helical" evidence="9">
    <location>
        <begin position="71"/>
        <end position="92"/>
    </location>
</feature>
<evidence type="ECO:0000313" key="11">
    <source>
        <dbReference type="Proteomes" id="UP000680158"/>
    </source>
</evidence>